<dbReference type="STRING" id="659014.SAMN04487996_104356"/>
<gene>
    <name evidence="2" type="ORF">SAMN04487996_104356</name>
</gene>
<evidence type="ECO:0000256" key="1">
    <source>
        <dbReference type="ARBA" id="ARBA00006484"/>
    </source>
</evidence>
<sequence>MNLDLTGKTAIVCGSTQGIGLAAAVELALLGANVTLVARNEEKLREAIEDLDTSLGQLHRYVVADFADHEAVKSAIENYLRLCPEVHILVNNTGGPHGGPIIEAETGEFLKAFQMHVINNQFLAQSVVPSMKKEGFGRIINIISTSVKQPIIGLGVSNTIRGAVASWAKTLSLELGQFGITVNNVLPGYTETARLDSVFEMRSKSQGKPKEQVAEELKASIPIRRFSEAKEVAAAVAFLASPAAASISGVSLAVDGGRTESL</sequence>
<dbReference type="RefSeq" id="WP_090148299.1">
    <property type="nucleotide sequence ID" value="NZ_FNAN01000004.1"/>
</dbReference>
<dbReference type="PRINTS" id="PR00081">
    <property type="entry name" value="GDHRDH"/>
</dbReference>
<reference evidence="3" key="1">
    <citation type="submission" date="2016-10" db="EMBL/GenBank/DDBJ databases">
        <authorList>
            <person name="Varghese N."/>
            <person name="Submissions S."/>
        </authorList>
    </citation>
    <scope>NUCLEOTIDE SEQUENCE [LARGE SCALE GENOMIC DNA]</scope>
    <source>
        <strain evidence="3">DSM 25329</strain>
    </source>
</reference>
<dbReference type="EMBL" id="FNAN01000004">
    <property type="protein sequence ID" value="SDE32456.1"/>
    <property type="molecule type" value="Genomic_DNA"/>
</dbReference>
<name>A0A1G7C188_9BACT</name>
<dbReference type="InterPro" id="IPR036291">
    <property type="entry name" value="NAD(P)-bd_dom_sf"/>
</dbReference>
<dbReference type="AlphaFoldDB" id="A0A1G7C188"/>
<dbReference type="OrthoDB" id="9804774at2"/>
<protein>
    <submittedName>
        <fullName evidence="2">3-oxoacyl-[acyl-carrier protein] reductase</fullName>
    </submittedName>
</protein>
<evidence type="ECO:0000313" key="3">
    <source>
        <dbReference type="Proteomes" id="UP000198748"/>
    </source>
</evidence>
<dbReference type="Proteomes" id="UP000198748">
    <property type="component" value="Unassembled WGS sequence"/>
</dbReference>
<organism evidence="2 3">
    <name type="scientific">Dyadobacter soli</name>
    <dbReference type="NCBI Taxonomy" id="659014"/>
    <lineage>
        <taxon>Bacteria</taxon>
        <taxon>Pseudomonadati</taxon>
        <taxon>Bacteroidota</taxon>
        <taxon>Cytophagia</taxon>
        <taxon>Cytophagales</taxon>
        <taxon>Spirosomataceae</taxon>
        <taxon>Dyadobacter</taxon>
    </lineage>
</organism>
<evidence type="ECO:0000313" key="2">
    <source>
        <dbReference type="EMBL" id="SDE32456.1"/>
    </source>
</evidence>
<dbReference type="PANTHER" id="PTHR42879">
    <property type="entry name" value="3-OXOACYL-(ACYL-CARRIER-PROTEIN) REDUCTASE"/>
    <property type="match status" value="1"/>
</dbReference>
<dbReference type="Gene3D" id="3.40.50.720">
    <property type="entry name" value="NAD(P)-binding Rossmann-like Domain"/>
    <property type="match status" value="1"/>
</dbReference>
<accession>A0A1G7C188</accession>
<dbReference type="SUPFAM" id="SSF51735">
    <property type="entry name" value="NAD(P)-binding Rossmann-fold domains"/>
    <property type="match status" value="1"/>
</dbReference>
<dbReference type="Pfam" id="PF13561">
    <property type="entry name" value="adh_short_C2"/>
    <property type="match status" value="1"/>
</dbReference>
<dbReference type="InterPro" id="IPR050259">
    <property type="entry name" value="SDR"/>
</dbReference>
<proteinExistence type="inferred from homology"/>
<comment type="similarity">
    <text evidence="1">Belongs to the short-chain dehydrogenases/reductases (SDR) family.</text>
</comment>
<dbReference type="PANTHER" id="PTHR42879:SF6">
    <property type="entry name" value="NADPH-DEPENDENT REDUCTASE BACG"/>
    <property type="match status" value="1"/>
</dbReference>
<keyword evidence="3" id="KW-1185">Reference proteome</keyword>
<dbReference type="InterPro" id="IPR002347">
    <property type="entry name" value="SDR_fam"/>
</dbReference>